<feature type="non-terminal residue" evidence="2">
    <location>
        <position position="1"/>
    </location>
</feature>
<dbReference type="AlphaFoldDB" id="K9IPQ9"/>
<feature type="compositionally biased region" description="Polar residues" evidence="1">
    <location>
        <begin position="84"/>
        <end position="99"/>
    </location>
</feature>
<feature type="compositionally biased region" description="Polar residues" evidence="1">
    <location>
        <begin position="126"/>
        <end position="153"/>
    </location>
</feature>
<accession>K9IPQ9</accession>
<organism evidence="2">
    <name type="scientific">Desmodus rotundus</name>
    <name type="common">Vampire bat</name>
    <dbReference type="NCBI Taxonomy" id="9430"/>
    <lineage>
        <taxon>Eukaryota</taxon>
        <taxon>Metazoa</taxon>
        <taxon>Chordata</taxon>
        <taxon>Craniata</taxon>
        <taxon>Vertebrata</taxon>
        <taxon>Euteleostomi</taxon>
        <taxon>Mammalia</taxon>
        <taxon>Eutheria</taxon>
        <taxon>Laurasiatheria</taxon>
        <taxon>Chiroptera</taxon>
        <taxon>Yangochiroptera</taxon>
        <taxon>Phyllostomidae</taxon>
        <taxon>Desmodontinae</taxon>
        <taxon>Desmodus</taxon>
    </lineage>
</organism>
<protein>
    <submittedName>
        <fullName evidence="2">Uncharacterized protein</fullName>
    </submittedName>
</protein>
<dbReference type="EMBL" id="GABZ01003285">
    <property type="protein sequence ID" value="JAA50240.1"/>
    <property type="molecule type" value="mRNA"/>
</dbReference>
<feature type="non-terminal residue" evidence="2">
    <location>
        <position position="153"/>
    </location>
</feature>
<proteinExistence type="evidence at transcript level"/>
<evidence type="ECO:0000313" key="2">
    <source>
        <dbReference type="EMBL" id="JAA50240.1"/>
    </source>
</evidence>
<reference evidence="2" key="1">
    <citation type="submission" date="2012-11" db="EMBL/GenBank/DDBJ databases">
        <title>The Vampirome: Transcriptome and Proteome Analysis of the Submandibular and Accessory Glands of the Vampire Bat and Vector of Human Rabies, Desmodus rotundus.</title>
        <authorList>
            <person name="Francischetti I.M.B."/>
            <person name="Assumpcao T.C.F."/>
            <person name="Ma D."/>
            <person name="Vicente E.C."/>
            <person name="Ribeiro J.M.C."/>
        </authorList>
    </citation>
    <scope>NUCLEOTIDE SEQUENCE</scope>
    <source>
        <tissue evidence="2">Salivary gland</tissue>
    </source>
</reference>
<sequence length="153" mass="15708">WGPGLHFSPTQQGARSSLVPARGVNMYVLVGKACGLSLSRGTRESPSLRVLRTVVSLGSGERTGKGVGAATGPLCPLGQAGTPPWTSNWNRVSRASQRAKSCLDSEGSPADSAPREKGSPVCGRGSRTSVSSCCYVPGNNSHTPQALESSNGV</sequence>
<feature type="region of interest" description="Disordered" evidence="1">
    <location>
        <begin position="59"/>
        <end position="153"/>
    </location>
</feature>
<name>K9IPQ9_DESRO</name>
<evidence type="ECO:0000256" key="1">
    <source>
        <dbReference type="SAM" id="MobiDB-lite"/>
    </source>
</evidence>